<dbReference type="SUPFAM" id="SSF143100">
    <property type="entry name" value="TTHA1013/TTHA0281-like"/>
    <property type="match status" value="1"/>
</dbReference>
<proteinExistence type="predicted"/>
<dbReference type="AlphaFoldDB" id="A0A415E8B9"/>
<dbReference type="Proteomes" id="UP000284841">
    <property type="component" value="Unassembled WGS sequence"/>
</dbReference>
<dbReference type="Gene3D" id="3.30.160.250">
    <property type="match status" value="1"/>
</dbReference>
<name>A0A415E8B9_9FIRM</name>
<accession>A0A415E8B9</accession>
<reference evidence="1 2" key="1">
    <citation type="submission" date="2018-08" db="EMBL/GenBank/DDBJ databases">
        <title>A genome reference for cultivated species of the human gut microbiota.</title>
        <authorList>
            <person name="Zou Y."/>
            <person name="Xue W."/>
            <person name="Luo G."/>
        </authorList>
    </citation>
    <scope>NUCLEOTIDE SEQUENCE [LARGE SCALE GENOMIC DNA]</scope>
    <source>
        <strain evidence="1 2">AM07-24</strain>
    </source>
</reference>
<dbReference type="RefSeq" id="WP_118333985.1">
    <property type="nucleotide sequence ID" value="NZ_AP025567.1"/>
</dbReference>
<organism evidence="1 2">
    <name type="scientific">Emergencia timonensis</name>
    <dbReference type="NCBI Taxonomy" id="1776384"/>
    <lineage>
        <taxon>Bacteria</taxon>
        <taxon>Bacillati</taxon>
        <taxon>Bacillota</taxon>
        <taxon>Clostridia</taxon>
        <taxon>Peptostreptococcales</taxon>
        <taxon>Anaerovoracaceae</taxon>
        <taxon>Emergencia</taxon>
    </lineage>
</organism>
<keyword evidence="2" id="KW-1185">Reference proteome</keyword>
<sequence>MKYVYPAVLKKDDDGYFISFPDLQNCFTEGEDLSDATAKGINFSALLQESIAEKLGYKVSDNKK</sequence>
<dbReference type="OrthoDB" id="5419659at2"/>
<protein>
    <submittedName>
        <fullName evidence="1">Type II toxin-antitoxin system HicB family antitoxin</fullName>
    </submittedName>
</protein>
<dbReference type="EMBL" id="QRMS01000001">
    <property type="protein sequence ID" value="RHJ89944.1"/>
    <property type="molecule type" value="Genomic_DNA"/>
</dbReference>
<evidence type="ECO:0000313" key="2">
    <source>
        <dbReference type="Proteomes" id="UP000284841"/>
    </source>
</evidence>
<dbReference type="InterPro" id="IPR035069">
    <property type="entry name" value="TTHA1013/TTHA0281-like"/>
</dbReference>
<comment type="caution">
    <text evidence="1">The sequence shown here is derived from an EMBL/GenBank/DDBJ whole genome shotgun (WGS) entry which is preliminary data.</text>
</comment>
<evidence type="ECO:0000313" key="1">
    <source>
        <dbReference type="EMBL" id="RHJ89944.1"/>
    </source>
</evidence>
<gene>
    <name evidence="1" type="ORF">DW099_05125</name>
</gene>